<dbReference type="Pfam" id="PF13460">
    <property type="entry name" value="NAD_binding_10"/>
    <property type="match status" value="1"/>
</dbReference>
<dbReference type="EMBL" id="BRPK01000003">
    <property type="protein sequence ID" value="GLB36516.1"/>
    <property type="molecule type" value="Genomic_DNA"/>
</dbReference>
<dbReference type="InterPro" id="IPR036291">
    <property type="entry name" value="NAD(P)-bd_dom_sf"/>
</dbReference>
<organism evidence="3 4">
    <name type="scientific">Lyophyllum shimeji</name>
    <name type="common">Hon-shimeji</name>
    <name type="synonym">Tricholoma shimeji</name>
    <dbReference type="NCBI Taxonomy" id="47721"/>
    <lineage>
        <taxon>Eukaryota</taxon>
        <taxon>Fungi</taxon>
        <taxon>Dikarya</taxon>
        <taxon>Basidiomycota</taxon>
        <taxon>Agaricomycotina</taxon>
        <taxon>Agaricomycetes</taxon>
        <taxon>Agaricomycetidae</taxon>
        <taxon>Agaricales</taxon>
        <taxon>Tricholomatineae</taxon>
        <taxon>Lyophyllaceae</taxon>
        <taxon>Lyophyllum</taxon>
    </lineage>
</organism>
<sequence>MRVLILGATGAIGILLIRQVLKQYQSCTVVLYVRSPEKVLDDLKANPAIVVIEGQLNNKDALTKAAKGVDVVLSALGPIVKRGPFHPSNTPLANAYLGLIEIMHQQHIKRLICLGTVSMTDPADKFSLAHSAMVSGVALFARNAYNDVVAIANNIRSHGADLDWTIVRVPILTDSESEDVIAGYIGDGKTGTLLARAGFAAFAVGEIAKKEWVKKAPLISSL</sequence>
<reference evidence="3" key="1">
    <citation type="submission" date="2022-07" db="EMBL/GenBank/DDBJ databases">
        <title>The genome of Lyophyllum shimeji provides insight into the initial evolution of ectomycorrhizal fungal genome.</title>
        <authorList>
            <person name="Kobayashi Y."/>
            <person name="Shibata T."/>
            <person name="Hirakawa H."/>
            <person name="Shigenobu S."/>
            <person name="Nishiyama T."/>
            <person name="Yamada A."/>
            <person name="Hasebe M."/>
            <person name="Kawaguchi M."/>
        </authorList>
    </citation>
    <scope>NUCLEOTIDE SEQUENCE</scope>
    <source>
        <strain evidence="3">AT787</strain>
    </source>
</reference>
<gene>
    <name evidence="3" type="ORF">LshimejAT787_0308040</name>
</gene>
<dbReference type="PANTHER" id="PTHR43355:SF2">
    <property type="entry name" value="FLAVIN REDUCTASE (NADPH)"/>
    <property type="match status" value="1"/>
</dbReference>
<evidence type="ECO:0000313" key="3">
    <source>
        <dbReference type="EMBL" id="GLB36516.1"/>
    </source>
</evidence>
<dbReference type="GO" id="GO:0016646">
    <property type="term" value="F:oxidoreductase activity, acting on the CH-NH group of donors, NAD or NADP as acceptor"/>
    <property type="evidence" value="ECO:0007669"/>
    <property type="project" value="TreeGrafter"/>
</dbReference>
<accession>A0A9P3PIQ6</accession>
<proteinExistence type="inferred from homology"/>
<comment type="caution">
    <text evidence="3">The sequence shown here is derived from an EMBL/GenBank/DDBJ whole genome shotgun (WGS) entry which is preliminary data.</text>
</comment>
<dbReference type="Gene3D" id="3.40.50.720">
    <property type="entry name" value="NAD(P)-binding Rossmann-like Domain"/>
    <property type="match status" value="1"/>
</dbReference>
<dbReference type="OrthoDB" id="10254221at2759"/>
<dbReference type="PANTHER" id="PTHR43355">
    <property type="entry name" value="FLAVIN REDUCTASE (NADPH)"/>
    <property type="match status" value="1"/>
</dbReference>
<comment type="similarity">
    <text evidence="1">Belongs to the avfA family.</text>
</comment>
<evidence type="ECO:0000259" key="2">
    <source>
        <dbReference type="Pfam" id="PF13460"/>
    </source>
</evidence>
<evidence type="ECO:0000313" key="4">
    <source>
        <dbReference type="Proteomes" id="UP001063166"/>
    </source>
</evidence>
<dbReference type="AlphaFoldDB" id="A0A9P3PIQ6"/>
<keyword evidence="4" id="KW-1185">Reference proteome</keyword>
<dbReference type="InterPro" id="IPR016040">
    <property type="entry name" value="NAD(P)-bd_dom"/>
</dbReference>
<dbReference type="InterPro" id="IPR051606">
    <property type="entry name" value="Polyketide_Oxido-like"/>
</dbReference>
<dbReference type="SUPFAM" id="SSF51735">
    <property type="entry name" value="NAD(P)-binding Rossmann-fold domains"/>
    <property type="match status" value="1"/>
</dbReference>
<name>A0A9P3PIQ6_LYOSH</name>
<evidence type="ECO:0000256" key="1">
    <source>
        <dbReference type="ARBA" id="ARBA00038376"/>
    </source>
</evidence>
<dbReference type="Proteomes" id="UP001063166">
    <property type="component" value="Unassembled WGS sequence"/>
</dbReference>
<feature type="domain" description="NAD(P)-binding" evidence="2">
    <location>
        <begin position="7"/>
        <end position="207"/>
    </location>
</feature>
<protein>
    <submittedName>
        <fullName evidence="3">NAD(P)H-binding</fullName>
    </submittedName>
</protein>